<evidence type="ECO:0000313" key="9">
    <source>
        <dbReference type="RefSeq" id="XP_060667659.1"/>
    </source>
</evidence>
<dbReference type="InterPro" id="IPR006634">
    <property type="entry name" value="TLC-dom"/>
</dbReference>
<comment type="subcellular location">
    <subcellularLocation>
        <location evidence="1">Membrane</location>
        <topology evidence="1">Multi-pass membrane protein</topology>
    </subcellularLocation>
</comment>
<evidence type="ECO:0000256" key="2">
    <source>
        <dbReference type="ARBA" id="ARBA00022692"/>
    </source>
</evidence>
<dbReference type="Pfam" id="PF03798">
    <property type="entry name" value="TRAM_LAG1_CLN8"/>
    <property type="match status" value="1"/>
</dbReference>
<proteinExistence type="predicted"/>
<accession>A0ABM3ZT49</accession>
<keyword evidence="2 5" id="KW-0812">Transmembrane</keyword>
<dbReference type="InterPro" id="IPR050846">
    <property type="entry name" value="TLCD"/>
</dbReference>
<keyword evidence="4 5" id="KW-0472">Membrane</keyword>
<evidence type="ECO:0000259" key="7">
    <source>
        <dbReference type="PROSITE" id="PS50922"/>
    </source>
</evidence>
<evidence type="ECO:0000256" key="1">
    <source>
        <dbReference type="ARBA" id="ARBA00004141"/>
    </source>
</evidence>
<evidence type="ECO:0000256" key="4">
    <source>
        <dbReference type="ARBA" id="ARBA00023136"/>
    </source>
</evidence>
<evidence type="ECO:0000256" key="5">
    <source>
        <dbReference type="PROSITE-ProRule" id="PRU00205"/>
    </source>
</evidence>
<dbReference type="Proteomes" id="UP001652623">
    <property type="component" value="Chromosome 9"/>
</dbReference>
<keyword evidence="8" id="KW-1185">Reference proteome</keyword>
<feature type="domain" description="TLC" evidence="7">
    <location>
        <begin position="1"/>
        <end position="137"/>
    </location>
</feature>
<dbReference type="GeneID" id="125418371"/>
<dbReference type="PANTHER" id="PTHR13439:SF71">
    <property type="entry name" value="EXPRESSED PROTEIN"/>
    <property type="match status" value="1"/>
</dbReference>
<evidence type="ECO:0000256" key="3">
    <source>
        <dbReference type="ARBA" id="ARBA00022989"/>
    </source>
</evidence>
<organism evidence="8 9">
    <name type="scientific">Ziziphus jujuba</name>
    <name type="common">Chinese jujube</name>
    <name type="synonym">Ziziphus sativa</name>
    <dbReference type="NCBI Taxonomy" id="326968"/>
    <lineage>
        <taxon>Eukaryota</taxon>
        <taxon>Viridiplantae</taxon>
        <taxon>Streptophyta</taxon>
        <taxon>Embryophyta</taxon>
        <taxon>Tracheophyta</taxon>
        <taxon>Spermatophyta</taxon>
        <taxon>Magnoliopsida</taxon>
        <taxon>eudicotyledons</taxon>
        <taxon>Gunneridae</taxon>
        <taxon>Pentapetalae</taxon>
        <taxon>rosids</taxon>
        <taxon>fabids</taxon>
        <taxon>Rosales</taxon>
        <taxon>Rhamnaceae</taxon>
        <taxon>Paliureae</taxon>
        <taxon>Ziziphus</taxon>
    </lineage>
</organism>
<protein>
    <submittedName>
        <fullName evidence="9">Uncharacterized protein LOC125418371 isoform X2</fullName>
    </submittedName>
</protein>
<dbReference type="PANTHER" id="PTHR13439">
    <property type="entry name" value="CT120 PROTEIN"/>
    <property type="match status" value="1"/>
</dbReference>
<feature type="transmembrane region" description="Helical" evidence="6">
    <location>
        <begin position="80"/>
        <end position="104"/>
    </location>
</feature>
<dbReference type="RefSeq" id="XP_060667659.1">
    <property type="nucleotide sequence ID" value="XM_060811676.1"/>
</dbReference>
<keyword evidence="3 6" id="KW-1133">Transmembrane helix</keyword>
<reference evidence="9" key="1">
    <citation type="submission" date="2025-08" db="UniProtKB">
        <authorList>
            <consortium name="RefSeq"/>
        </authorList>
    </citation>
    <scope>IDENTIFICATION</scope>
    <source>
        <tissue evidence="9">Seedling</tissue>
    </source>
</reference>
<dbReference type="PROSITE" id="PS50922">
    <property type="entry name" value="TLC"/>
    <property type="match status" value="1"/>
</dbReference>
<name>A0ABM3ZT49_ZIZJJ</name>
<gene>
    <name evidence="9" type="primary">LOC125418371</name>
</gene>
<evidence type="ECO:0000256" key="6">
    <source>
        <dbReference type="SAM" id="Phobius"/>
    </source>
</evidence>
<sequence>MRESGGSGSMRRKQAEFGLRLPIHMVCGIESYESQLARFFSFPSLLRQPPLGYLISETTTPGFNLRWYLDTAGMKGSRAYVINGVVIFFSWLVARILLFMYLFYHVYLHYNEVGKFQRGRTVKEKRQPPNAKRVMLL</sequence>
<evidence type="ECO:0000313" key="8">
    <source>
        <dbReference type="Proteomes" id="UP001652623"/>
    </source>
</evidence>